<dbReference type="PANTHER" id="PTHR30349">
    <property type="entry name" value="PHAGE INTEGRASE-RELATED"/>
    <property type="match status" value="1"/>
</dbReference>
<evidence type="ECO:0000256" key="1">
    <source>
        <dbReference type="ARBA" id="ARBA00022908"/>
    </source>
</evidence>
<dbReference type="InterPro" id="IPR002104">
    <property type="entry name" value="Integrase_catalytic"/>
</dbReference>
<gene>
    <name evidence="4" type="ordered locus">VIBHAR_00537</name>
</gene>
<dbReference type="GO" id="GO:0003677">
    <property type="term" value="F:DNA binding"/>
    <property type="evidence" value="ECO:0007669"/>
    <property type="project" value="InterPro"/>
</dbReference>
<proteinExistence type="predicted"/>
<dbReference type="GO" id="GO:0015074">
    <property type="term" value="P:DNA integration"/>
    <property type="evidence" value="ECO:0007669"/>
    <property type="project" value="UniProtKB-KW"/>
</dbReference>
<feature type="domain" description="Tyr recombinase" evidence="3">
    <location>
        <begin position="199"/>
        <end position="433"/>
    </location>
</feature>
<keyword evidence="2" id="KW-0233">DNA recombination</keyword>
<reference evidence="4 5" key="1">
    <citation type="submission" date="2007-08" db="EMBL/GenBank/DDBJ databases">
        <authorList>
            <consortium name="The Vibrio harveyi Genome Sequencing Project"/>
            <person name="Bassler B."/>
            <person name="Clifton S.W."/>
            <person name="Fulton L."/>
            <person name="Delehaunty K."/>
            <person name="Fronick C."/>
            <person name="Harrison M."/>
            <person name="Markivic C."/>
            <person name="Fulton R."/>
            <person name="Tin-Wollam A.-M."/>
            <person name="Shah N."/>
            <person name="Pepin K."/>
            <person name="Nash W."/>
            <person name="Thiruvilangam P."/>
            <person name="Bhonagiri V."/>
            <person name="Waters C."/>
            <person name="Tu K.C."/>
            <person name="Irgon J."/>
            <person name="Wilson R.K."/>
        </authorList>
    </citation>
    <scope>NUCLEOTIDE SEQUENCE [LARGE SCALE GENOMIC DNA]</scope>
    <source>
        <strain evidence="5">ATCC BAA-1116 / BB120</strain>
    </source>
</reference>
<evidence type="ECO:0000256" key="2">
    <source>
        <dbReference type="ARBA" id="ARBA00023172"/>
    </source>
</evidence>
<dbReference type="AlphaFoldDB" id="A7MTZ0"/>
<sequence length="449" mass="51534">MYSQWFLGEFMYLIQSSNVYKQTELSVSDNTCQCTPIKGSIGSLPALFNQDGSFNHEANSYLFYQKTIKAAKDLSPCAQALLAYYQFLEDKELVWNVFPPVKRLKPTYLFRSHLLKQIKNGELAHSTASVRMNQIVNYYKWLMHDGYLKIKDEREAPFKMEFVSIQSAGMLAHISPTFTVETSDLRIKVPKDASSKNIRPLSPLTQESLCILTQQLPSASEELRMQVLISIDTGMRIQEVATLSLNALDTAIPLAESEHRYEILLSPQSTGVQTKYSKQRCVEISSELLAKLNEYRTSERRIKRLNKLNTKLDVLPDIALSLKQDTIERLELCDRHEPLFVSEQGNPVTAKSIEARWTEFRTSIKNTQPSFTHRFHDLRSTYGTYRLNDLLEAGLAPMECMELLMGWMGHRNEATTWKYLRYLQRKDAFKVKFGILDAIMHDALGGNDD</sequence>
<dbReference type="PROSITE" id="PS51898">
    <property type="entry name" value="TYR_RECOMBINASE"/>
    <property type="match status" value="1"/>
</dbReference>
<dbReference type="KEGG" id="vha:VIBHAR_00537"/>
<organism evidence="4 5">
    <name type="scientific">Vibrio campbellii (strain ATCC BAA-1116)</name>
    <dbReference type="NCBI Taxonomy" id="2902295"/>
    <lineage>
        <taxon>Bacteria</taxon>
        <taxon>Pseudomonadati</taxon>
        <taxon>Pseudomonadota</taxon>
        <taxon>Gammaproteobacteria</taxon>
        <taxon>Vibrionales</taxon>
        <taxon>Vibrionaceae</taxon>
        <taxon>Vibrio</taxon>
    </lineage>
</organism>
<name>A7MTZ0_VIBC1</name>
<dbReference type="InterPro" id="IPR050090">
    <property type="entry name" value="Tyrosine_recombinase_XerCD"/>
</dbReference>
<dbReference type="PATRIC" id="fig|338187.36.peg.477"/>
<evidence type="ECO:0000259" key="3">
    <source>
        <dbReference type="PROSITE" id="PS51898"/>
    </source>
</evidence>
<evidence type="ECO:0000313" key="5">
    <source>
        <dbReference type="Proteomes" id="UP000008152"/>
    </source>
</evidence>
<evidence type="ECO:0000313" key="4">
    <source>
        <dbReference type="EMBL" id="ABU69540.1"/>
    </source>
</evidence>
<dbReference type="Pfam" id="PF00589">
    <property type="entry name" value="Phage_integrase"/>
    <property type="match status" value="1"/>
</dbReference>
<protein>
    <recommendedName>
        <fullName evidence="3">Tyr recombinase domain-containing protein</fullName>
    </recommendedName>
</protein>
<dbReference type="Proteomes" id="UP000008152">
    <property type="component" value="Chromosome I"/>
</dbReference>
<dbReference type="CDD" id="cd00397">
    <property type="entry name" value="DNA_BRE_C"/>
    <property type="match status" value="1"/>
</dbReference>
<keyword evidence="1" id="KW-0229">DNA integration</keyword>
<dbReference type="GO" id="GO:0006310">
    <property type="term" value="P:DNA recombination"/>
    <property type="evidence" value="ECO:0007669"/>
    <property type="project" value="UniProtKB-KW"/>
</dbReference>
<dbReference type="InterPro" id="IPR013762">
    <property type="entry name" value="Integrase-like_cat_sf"/>
</dbReference>
<accession>A7MTZ0</accession>
<dbReference type="SUPFAM" id="SSF56349">
    <property type="entry name" value="DNA breaking-rejoining enzymes"/>
    <property type="match status" value="1"/>
</dbReference>
<dbReference type="InterPro" id="IPR011010">
    <property type="entry name" value="DNA_brk_join_enz"/>
</dbReference>
<dbReference type="EMBL" id="CP000789">
    <property type="protein sequence ID" value="ABU69540.1"/>
    <property type="molecule type" value="Genomic_DNA"/>
</dbReference>
<dbReference type="Gene3D" id="1.10.443.10">
    <property type="entry name" value="Intergrase catalytic core"/>
    <property type="match status" value="1"/>
</dbReference>
<dbReference type="PANTHER" id="PTHR30349:SF64">
    <property type="entry name" value="PROPHAGE INTEGRASE INTD-RELATED"/>
    <property type="match status" value="1"/>
</dbReference>